<accession>A0A9N9GWM5</accession>
<gene>
    <name evidence="1" type="ORF">DERYTH_LOCUS9354</name>
</gene>
<feature type="non-terminal residue" evidence="1">
    <location>
        <position position="64"/>
    </location>
</feature>
<evidence type="ECO:0000313" key="2">
    <source>
        <dbReference type="Proteomes" id="UP000789405"/>
    </source>
</evidence>
<reference evidence="1" key="1">
    <citation type="submission" date="2021-06" db="EMBL/GenBank/DDBJ databases">
        <authorList>
            <person name="Kallberg Y."/>
            <person name="Tangrot J."/>
            <person name="Rosling A."/>
        </authorList>
    </citation>
    <scope>NUCLEOTIDE SEQUENCE</scope>
    <source>
        <strain evidence="1">MA453B</strain>
    </source>
</reference>
<sequence length="64" mass="7794">MEEIPGEWTYIEDDENEHKNFFKTLQWIFTNLFKATYSETALMWLWWMSVLGVFMQDLGQLVIQ</sequence>
<evidence type="ECO:0000313" key="1">
    <source>
        <dbReference type="EMBL" id="CAG8635079.1"/>
    </source>
</evidence>
<dbReference type="Proteomes" id="UP000789405">
    <property type="component" value="Unassembled WGS sequence"/>
</dbReference>
<dbReference type="EMBL" id="CAJVPY010005085">
    <property type="protein sequence ID" value="CAG8635079.1"/>
    <property type="molecule type" value="Genomic_DNA"/>
</dbReference>
<protein>
    <submittedName>
        <fullName evidence="1">9001_t:CDS:1</fullName>
    </submittedName>
</protein>
<keyword evidence="2" id="KW-1185">Reference proteome</keyword>
<organism evidence="1 2">
    <name type="scientific">Dentiscutata erythropus</name>
    <dbReference type="NCBI Taxonomy" id="1348616"/>
    <lineage>
        <taxon>Eukaryota</taxon>
        <taxon>Fungi</taxon>
        <taxon>Fungi incertae sedis</taxon>
        <taxon>Mucoromycota</taxon>
        <taxon>Glomeromycotina</taxon>
        <taxon>Glomeromycetes</taxon>
        <taxon>Diversisporales</taxon>
        <taxon>Gigasporaceae</taxon>
        <taxon>Dentiscutata</taxon>
    </lineage>
</organism>
<dbReference type="OrthoDB" id="10431043at2759"/>
<dbReference type="AlphaFoldDB" id="A0A9N9GWM5"/>
<name>A0A9N9GWM5_9GLOM</name>
<comment type="caution">
    <text evidence="1">The sequence shown here is derived from an EMBL/GenBank/DDBJ whole genome shotgun (WGS) entry which is preliminary data.</text>
</comment>
<proteinExistence type="predicted"/>